<accession>A0AAV4SSX5</accession>
<sequence>MLREPNERSNPLCLPQARSWPAKNSQWEMVLNVGSSLFPWGSSSTVYPGRSAGVPRFCYIDMRMMTSEFALEGDSN</sequence>
<dbReference type="EMBL" id="BPLR01010037">
    <property type="protein sequence ID" value="GIY36374.1"/>
    <property type="molecule type" value="Genomic_DNA"/>
</dbReference>
<proteinExistence type="predicted"/>
<reference evidence="1 2" key="1">
    <citation type="submission" date="2021-06" db="EMBL/GenBank/DDBJ databases">
        <title>Caerostris extrusa draft genome.</title>
        <authorList>
            <person name="Kono N."/>
            <person name="Arakawa K."/>
        </authorList>
    </citation>
    <scope>NUCLEOTIDE SEQUENCE [LARGE SCALE GENOMIC DNA]</scope>
</reference>
<evidence type="ECO:0000313" key="2">
    <source>
        <dbReference type="Proteomes" id="UP001054945"/>
    </source>
</evidence>
<dbReference type="AlphaFoldDB" id="A0AAV4SSX5"/>
<comment type="caution">
    <text evidence="1">The sequence shown here is derived from an EMBL/GenBank/DDBJ whole genome shotgun (WGS) entry which is preliminary data.</text>
</comment>
<organism evidence="1 2">
    <name type="scientific">Caerostris extrusa</name>
    <name type="common">Bark spider</name>
    <name type="synonym">Caerostris bankana</name>
    <dbReference type="NCBI Taxonomy" id="172846"/>
    <lineage>
        <taxon>Eukaryota</taxon>
        <taxon>Metazoa</taxon>
        <taxon>Ecdysozoa</taxon>
        <taxon>Arthropoda</taxon>
        <taxon>Chelicerata</taxon>
        <taxon>Arachnida</taxon>
        <taxon>Araneae</taxon>
        <taxon>Araneomorphae</taxon>
        <taxon>Entelegynae</taxon>
        <taxon>Araneoidea</taxon>
        <taxon>Araneidae</taxon>
        <taxon>Caerostris</taxon>
    </lineage>
</organism>
<name>A0AAV4SSX5_CAEEX</name>
<gene>
    <name evidence="1" type="ORF">CEXT_404751</name>
</gene>
<keyword evidence="2" id="KW-1185">Reference proteome</keyword>
<dbReference type="Proteomes" id="UP001054945">
    <property type="component" value="Unassembled WGS sequence"/>
</dbReference>
<protein>
    <submittedName>
        <fullName evidence="1">Uncharacterized protein</fullName>
    </submittedName>
</protein>
<evidence type="ECO:0000313" key="1">
    <source>
        <dbReference type="EMBL" id="GIY36374.1"/>
    </source>
</evidence>